<dbReference type="GO" id="GO:0009251">
    <property type="term" value="P:glucan catabolic process"/>
    <property type="evidence" value="ECO:0007669"/>
    <property type="project" value="TreeGrafter"/>
</dbReference>
<comment type="similarity">
    <text evidence="3">Belongs to the glycosyl hydrolase 5 (cellulase A) family.</text>
</comment>
<dbReference type="GO" id="GO:0004553">
    <property type="term" value="F:hydrolase activity, hydrolyzing O-glycosyl compounds"/>
    <property type="evidence" value="ECO:0007669"/>
    <property type="project" value="InterPro"/>
</dbReference>
<dbReference type="RefSeq" id="WP_303491387.1">
    <property type="nucleotide sequence ID" value="NZ_JAUOPB010000003.1"/>
</dbReference>
<evidence type="ECO:0000256" key="2">
    <source>
        <dbReference type="ARBA" id="ARBA00023295"/>
    </source>
</evidence>
<dbReference type="InterPro" id="IPR001547">
    <property type="entry name" value="Glyco_hydro_5"/>
</dbReference>
<gene>
    <name evidence="6" type="ORF">Q4521_04675</name>
</gene>
<name>A0AAW7X501_9GAMM</name>
<feature type="domain" description="Glycoside hydrolase family 5" evidence="5">
    <location>
        <begin position="60"/>
        <end position="333"/>
    </location>
</feature>
<reference evidence="6" key="1">
    <citation type="submission" date="2023-07" db="EMBL/GenBank/DDBJ databases">
        <title>Genome content predicts the carbon catabolic preferences of heterotrophic bacteria.</title>
        <authorList>
            <person name="Gralka M."/>
        </authorList>
    </citation>
    <scope>NUCLEOTIDE SEQUENCE</scope>
    <source>
        <strain evidence="6">I3M17_2</strain>
    </source>
</reference>
<evidence type="ECO:0000259" key="5">
    <source>
        <dbReference type="Pfam" id="PF00150"/>
    </source>
</evidence>
<dbReference type="Proteomes" id="UP001169760">
    <property type="component" value="Unassembled WGS sequence"/>
</dbReference>
<protein>
    <submittedName>
        <fullName evidence="6">Cellulase family glycosylhydrolase</fullName>
    </submittedName>
</protein>
<dbReference type="InterPro" id="IPR017853">
    <property type="entry name" value="GH"/>
</dbReference>
<accession>A0AAW7X501</accession>
<keyword evidence="4" id="KW-0732">Signal</keyword>
<keyword evidence="2 3" id="KW-0326">Glycosidase</keyword>
<evidence type="ECO:0000256" key="1">
    <source>
        <dbReference type="ARBA" id="ARBA00022801"/>
    </source>
</evidence>
<evidence type="ECO:0000256" key="3">
    <source>
        <dbReference type="RuleBase" id="RU361153"/>
    </source>
</evidence>
<evidence type="ECO:0000256" key="4">
    <source>
        <dbReference type="SAM" id="SignalP"/>
    </source>
</evidence>
<dbReference type="PANTHER" id="PTHR34142">
    <property type="entry name" value="ENDO-BETA-1,4-GLUCANASE A"/>
    <property type="match status" value="1"/>
</dbReference>
<dbReference type="Gene3D" id="3.20.20.80">
    <property type="entry name" value="Glycosidases"/>
    <property type="match status" value="1"/>
</dbReference>
<feature type="signal peptide" evidence="4">
    <location>
        <begin position="1"/>
        <end position="21"/>
    </location>
</feature>
<dbReference type="Pfam" id="PF00150">
    <property type="entry name" value="Cellulase"/>
    <property type="match status" value="1"/>
</dbReference>
<feature type="chain" id="PRO_5043678586" evidence="4">
    <location>
        <begin position="22"/>
        <end position="365"/>
    </location>
</feature>
<sequence length="365" mass="42044">MRPTKFLALALCLLASASALSANNSAPSNDWWDIPYPNQFDVKSLKTQSFISVKGNKFIDDKGKTFTFRGVNIADTGKLLSQNQWQKSLFEELANNWGVNTIRLPIHPVSWRKLGPDVYLGHIDEAVRWANDLGIYLILDWHSIGYLPTEQYQHPMYDTTIKETRDFWRRITFRYKNVPTVAVYELFNEPTTMGNTLGERNWAEWKTLNESLIDMIYASDKTVIPLVAGFNWAYDLSPIKKAPIEREGIAYAAHPYPQKAKPEVKNDKNFFKLWDEKWGFAADTYPVIATELGWVQPDGYGAHIPVKDDGSYGPRIVKYMQKKGVSYTVWVFDPDWSPTMINDWDFTPSEQGAFFKQVMLEAKKR</sequence>
<organism evidence="6 7">
    <name type="scientific">Saccharophagus degradans</name>
    <dbReference type="NCBI Taxonomy" id="86304"/>
    <lineage>
        <taxon>Bacteria</taxon>
        <taxon>Pseudomonadati</taxon>
        <taxon>Pseudomonadota</taxon>
        <taxon>Gammaproteobacteria</taxon>
        <taxon>Cellvibrionales</taxon>
        <taxon>Cellvibrionaceae</taxon>
        <taxon>Saccharophagus</taxon>
    </lineage>
</organism>
<evidence type="ECO:0000313" key="7">
    <source>
        <dbReference type="Proteomes" id="UP001169760"/>
    </source>
</evidence>
<keyword evidence="1 3" id="KW-0378">Hydrolase</keyword>
<dbReference type="PANTHER" id="PTHR34142:SF1">
    <property type="entry name" value="GLYCOSIDE HYDROLASE FAMILY 5 DOMAIN-CONTAINING PROTEIN"/>
    <property type="match status" value="1"/>
</dbReference>
<evidence type="ECO:0000313" key="6">
    <source>
        <dbReference type="EMBL" id="MDO6421756.1"/>
    </source>
</evidence>
<dbReference type="SUPFAM" id="SSF51445">
    <property type="entry name" value="(Trans)glycosidases"/>
    <property type="match status" value="1"/>
</dbReference>
<dbReference type="EMBL" id="JAUOPB010000003">
    <property type="protein sequence ID" value="MDO6421756.1"/>
    <property type="molecule type" value="Genomic_DNA"/>
</dbReference>
<proteinExistence type="inferred from homology"/>
<dbReference type="AlphaFoldDB" id="A0AAW7X501"/>
<comment type="caution">
    <text evidence="6">The sequence shown here is derived from an EMBL/GenBank/DDBJ whole genome shotgun (WGS) entry which is preliminary data.</text>
</comment>